<dbReference type="Proteomes" id="UP000003094">
    <property type="component" value="Unassembled WGS sequence"/>
</dbReference>
<dbReference type="PROSITE" id="PS51257">
    <property type="entry name" value="PROKAR_LIPOPROTEIN"/>
    <property type="match status" value="1"/>
</dbReference>
<proteinExistence type="predicted"/>
<evidence type="ECO:0000313" key="1">
    <source>
        <dbReference type="EMBL" id="EFU41814.1"/>
    </source>
</evidence>
<organism evidence="1 2">
    <name type="scientific">Paenibacillus vortex V453</name>
    <dbReference type="NCBI Taxonomy" id="715225"/>
    <lineage>
        <taxon>Bacteria</taxon>
        <taxon>Bacillati</taxon>
        <taxon>Bacillota</taxon>
        <taxon>Bacilli</taxon>
        <taxon>Bacillales</taxon>
        <taxon>Paenibacillaceae</taxon>
        <taxon>Paenibacillus</taxon>
    </lineage>
</organism>
<dbReference type="KEGG" id="pvo:PVOR_12860"/>
<comment type="caution">
    <text evidence="1">The sequence shown here is derived from an EMBL/GenBank/DDBJ whole genome shotgun (WGS) entry which is preliminary data.</text>
</comment>
<dbReference type="EMBL" id="ADHJ01000018">
    <property type="protein sequence ID" value="EFU41814.1"/>
    <property type="molecule type" value="Genomic_DNA"/>
</dbReference>
<reference evidence="1 2" key="1">
    <citation type="journal article" date="2010" name="BMC Genomics">
        <title>Genome sequence of the pattern forming Paenibacillus vortex bacterium reveals potential for thriving in complex environments.</title>
        <authorList>
            <person name="Sirota-Madi A."/>
            <person name="Olender T."/>
            <person name="Helman Y."/>
            <person name="Ingham C."/>
            <person name="Brainis I."/>
            <person name="Roth D."/>
            <person name="Hagi E."/>
            <person name="Brodsky L."/>
            <person name="Leshkowitz D."/>
            <person name="Galatenko V."/>
            <person name="Nikolaev V."/>
            <person name="Mugasimangalam R.C."/>
            <person name="Bransburg-Zabary S."/>
            <person name="Gutnick D.L."/>
            <person name="Lancet D."/>
            <person name="Ben-Jacob E."/>
        </authorList>
    </citation>
    <scope>NUCLEOTIDE SEQUENCE [LARGE SCALE GENOMIC DNA]</scope>
    <source>
        <strain evidence="1 2">V453</strain>
    </source>
</reference>
<name>A0A2R9SWS5_9BACL</name>
<protein>
    <submittedName>
        <fullName evidence="1">Uncharacterized protein</fullName>
    </submittedName>
</protein>
<gene>
    <name evidence="1" type="ORF">PVOR_12860</name>
</gene>
<sequence>MYREPGKLETGHGEFRKMVLEDPLLSAAASMGGCRKGAA</sequence>
<keyword evidence="2" id="KW-1185">Reference proteome</keyword>
<evidence type="ECO:0000313" key="2">
    <source>
        <dbReference type="Proteomes" id="UP000003094"/>
    </source>
</evidence>
<dbReference type="AlphaFoldDB" id="A0A2R9SWS5"/>
<accession>A0A2R9SWS5</accession>